<dbReference type="EC" id="3.1.4.1" evidence="8"/>
<dbReference type="GO" id="GO:0046872">
    <property type="term" value="F:metal ion binding"/>
    <property type="evidence" value="ECO:0007669"/>
    <property type="project" value="UniProtKB-KW"/>
</dbReference>
<evidence type="ECO:0000313" key="11">
    <source>
        <dbReference type="EMBL" id="CAE7559301.1"/>
    </source>
</evidence>
<feature type="region of interest" description="Disordered" evidence="9">
    <location>
        <begin position="1"/>
        <end position="43"/>
    </location>
</feature>
<dbReference type="Proteomes" id="UP000604046">
    <property type="component" value="Unassembled WGS sequence"/>
</dbReference>
<accession>A0A812U7Q1</accession>
<dbReference type="OrthoDB" id="425321at2759"/>
<protein>
    <recommendedName>
        <fullName evidence="8">Fanconi-associated nuclease</fullName>
        <ecNumber evidence="8">3.1.4.1</ecNumber>
    </recommendedName>
</protein>
<dbReference type="GO" id="GO:0004528">
    <property type="term" value="F:phosphodiesterase I activity"/>
    <property type="evidence" value="ECO:0007669"/>
    <property type="project" value="UniProtKB-EC"/>
</dbReference>
<dbReference type="PANTHER" id="PTHR15749:SF4">
    <property type="entry name" value="FANCONI-ASSOCIATED NUCLEASE 1"/>
    <property type="match status" value="1"/>
</dbReference>
<keyword evidence="8" id="KW-0539">Nucleus</keyword>
<dbReference type="Gene3D" id="3.40.1350.10">
    <property type="match status" value="1"/>
</dbReference>
<evidence type="ECO:0000256" key="4">
    <source>
        <dbReference type="ARBA" id="ARBA00022723"/>
    </source>
</evidence>
<evidence type="ECO:0000256" key="1">
    <source>
        <dbReference type="ARBA" id="ARBA00000983"/>
    </source>
</evidence>
<dbReference type="InterPro" id="IPR033315">
    <property type="entry name" value="Fan1-like"/>
</dbReference>
<organism evidence="11 12">
    <name type="scientific">Symbiodinium natans</name>
    <dbReference type="NCBI Taxonomy" id="878477"/>
    <lineage>
        <taxon>Eukaryota</taxon>
        <taxon>Sar</taxon>
        <taxon>Alveolata</taxon>
        <taxon>Dinophyceae</taxon>
        <taxon>Suessiales</taxon>
        <taxon>Symbiodiniaceae</taxon>
        <taxon>Symbiodinium</taxon>
    </lineage>
</organism>
<dbReference type="Pfam" id="PF08774">
    <property type="entry name" value="VRR_NUC"/>
    <property type="match status" value="1"/>
</dbReference>
<dbReference type="SMART" id="SM00990">
    <property type="entry name" value="VRR_NUC"/>
    <property type="match status" value="1"/>
</dbReference>
<reference evidence="11" key="1">
    <citation type="submission" date="2021-02" db="EMBL/GenBank/DDBJ databases">
        <authorList>
            <person name="Dougan E. K."/>
            <person name="Rhodes N."/>
            <person name="Thang M."/>
            <person name="Chan C."/>
        </authorList>
    </citation>
    <scope>NUCLEOTIDE SEQUENCE</scope>
</reference>
<feature type="region of interest" description="Disordered" evidence="9">
    <location>
        <begin position="56"/>
        <end position="103"/>
    </location>
</feature>
<comment type="function">
    <text evidence="8">Nuclease required for the repair of DNA interstrand cross-links (ICL). Acts as a 5'-3' exonuclease that anchors at a cut end of DNA and cleaves DNA successively at every third nucleotide, allowing to excise an ICL from one strand through flanking incisions.</text>
</comment>
<dbReference type="Pfam" id="PF21315">
    <property type="entry name" value="FAN1_HTH"/>
    <property type="match status" value="1"/>
</dbReference>
<feature type="region of interest" description="Disordered" evidence="9">
    <location>
        <begin position="951"/>
        <end position="979"/>
    </location>
</feature>
<evidence type="ECO:0000256" key="9">
    <source>
        <dbReference type="SAM" id="MobiDB-lite"/>
    </source>
</evidence>
<dbReference type="GO" id="GO:0070336">
    <property type="term" value="F:flap-structured DNA binding"/>
    <property type="evidence" value="ECO:0007669"/>
    <property type="project" value="TreeGrafter"/>
</dbReference>
<comment type="caution">
    <text evidence="11">The sequence shown here is derived from an EMBL/GenBank/DDBJ whole genome shotgun (WGS) entry which is preliminary data.</text>
</comment>
<keyword evidence="7 8" id="KW-0464">Manganese</keyword>
<evidence type="ECO:0000256" key="7">
    <source>
        <dbReference type="ARBA" id="ARBA00023211"/>
    </source>
</evidence>
<dbReference type="PANTHER" id="PTHR15749">
    <property type="entry name" value="FANCONI-ASSOCIATED NUCLEASE 1"/>
    <property type="match status" value="1"/>
</dbReference>
<keyword evidence="3 8" id="KW-0540">Nuclease</keyword>
<dbReference type="GO" id="GO:0008409">
    <property type="term" value="F:5'-3' exonuclease activity"/>
    <property type="evidence" value="ECO:0007669"/>
    <property type="project" value="TreeGrafter"/>
</dbReference>
<evidence type="ECO:0000256" key="2">
    <source>
        <dbReference type="ARBA" id="ARBA00005533"/>
    </source>
</evidence>
<dbReference type="GO" id="GO:0005634">
    <property type="term" value="C:nucleus"/>
    <property type="evidence" value="ECO:0007669"/>
    <property type="project" value="UniProtKB-SubCell"/>
</dbReference>
<keyword evidence="5 8" id="KW-0378">Hydrolase</keyword>
<dbReference type="EMBL" id="CAJNDS010002662">
    <property type="protein sequence ID" value="CAE7559301.1"/>
    <property type="molecule type" value="Genomic_DNA"/>
</dbReference>
<proteinExistence type="inferred from homology"/>
<comment type="cofactor">
    <cofactor evidence="8">
        <name>Mg(2+)</name>
        <dbReference type="ChEBI" id="CHEBI:18420"/>
    </cofactor>
    <cofactor evidence="8">
        <name>Mn(2+)</name>
        <dbReference type="ChEBI" id="CHEBI:29035"/>
    </cofactor>
</comment>
<dbReference type="InterPro" id="IPR049125">
    <property type="entry name" value="FAN1-like_WH"/>
</dbReference>
<keyword evidence="8" id="KW-0227">DNA damage</keyword>
<dbReference type="InterPro" id="IPR011856">
    <property type="entry name" value="tRNA_endonuc-like_dom_sf"/>
</dbReference>
<keyword evidence="12" id="KW-1185">Reference proteome</keyword>
<evidence type="ECO:0000259" key="10">
    <source>
        <dbReference type="SMART" id="SM00990"/>
    </source>
</evidence>
<evidence type="ECO:0000313" key="12">
    <source>
        <dbReference type="Proteomes" id="UP000604046"/>
    </source>
</evidence>
<evidence type="ECO:0000256" key="6">
    <source>
        <dbReference type="ARBA" id="ARBA00022842"/>
    </source>
</evidence>
<evidence type="ECO:0000256" key="5">
    <source>
        <dbReference type="ARBA" id="ARBA00022801"/>
    </source>
</evidence>
<evidence type="ECO:0000256" key="3">
    <source>
        <dbReference type="ARBA" id="ARBA00022722"/>
    </source>
</evidence>
<keyword evidence="4 8" id="KW-0479">Metal-binding</keyword>
<name>A0A812U7Q1_9DINO</name>
<evidence type="ECO:0000256" key="8">
    <source>
        <dbReference type="RuleBase" id="RU365033"/>
    </source>
</evidence>
<dbReference type="InterPro" id="IPR014883">
    <property type="entry name" value="VRR_NUC"/>
</dbReference>
<dbReference type="AlphaFoldDB" id="A0A812U7Q1"/>
<comment type="similarity">
    <text evidence="2 8">Belongs to the FAN1 family.</text>
</comment>
<gene>
    <name evidence="11" type="ORF">SNAT2548_LOCUS31506</name>
</gene>
<keyword evidence="6 8" id="KW-0460">Magnesium</keyword>
<comment type="catalytic activity">
    <reaction evidence="1 8">
        <text>Hydrolytically removes 5'-nucleotides successively from the 3'-hydroxy termini of 3'-hydroxy-terminated oligonucleotides.</text>
        <dbReference type="EC" id="3.1.4.1"/>
    </reaction>
</comment>
<comment type="subcellular location">
    <subcellularLocation>
        <location evidence="8">Nucleus</location>
    </subcellularLocation>
</comment>
<dbReference type="GO" id="GO:0036297">
    <property type="term" value="P:interstrand cross-link repair"/>
    <property type="evidence" value="ECO:0007669"/>
    <property type="project" value="InterPro"/>
</dbReference>
<keyword evidence="8" id="KW-0234">DNA repair</keyword>
<sequence>MAADSVYVADSDEEDPGEAPLKRRRGNGHPKDMPGTAASPKVFNMSDYFKGRPASLLIQSQARPTRRGVKRESIESIKPAPVGENGLQKQSKAEEESAPNIESGDSIDVLDRFEGYTLRDLRRLVSTTLPRYGRLLQPSERAALQSFESMPLRAQQLFARLLCRKWPQWVPLEGLGSRYRELSTEEVVAAVRDLSEMRTSNSVEDEKGGNPGNAGTWAALLGQLPDAAETEMKEVKEVKEGSGMPWLLDTSTETATSLLQRHIPEKTTLATEDNYGKLLLSALPSAELRRMGKGLGISDMHGLGRRGSKSQLVSRLCEAAKQQRLLHVTHGRGMETSTEAQLVAQALAMGRWVCAAPSPGRRALAVLSEAFRLETCGAANSSYVVFSTHWPEFPFRPDCSAPPLFADRESLDAFVEARSLVAGLETSERQEEKQRPSDCAASAQMAEDCLQRALQAVRANDFESAKFRDPFRRRYTAAWCYAEALHHSVLHSPAVGHNKELQASKIRRLRLLLTCTLCPSQRGRWYAELAKEVARCEGLLAALEVAAAGLAEGEDKPLSAHVAVDLTLDLPSSQEVGPSDMAQQLLPRDARWDLARRCRTLARRQAKVKKVSDWQKLLRNTQVAQLKAEGGDDGGKWLPKLVSRLIAEEDAATGQVQVLSAAKIGLPQVARPSGHGAGQRRMFDGFHLEELTVEELAMQHYFSSEGGAFKCGIHCEGCILRDLFGILLFDELFDCSVADAFVSAFQDAPLDLGTEAFYPSRKSKIERRLETLASMTHSEVADDVRARFVRLYGARVRGVRWDRYEGASGVFLQVQGAANVNRPPAKLEADAAAADDLTGKAQNGTARRVLCTSLPIEEVAPEDRDLPSAAGAIGGKALAAALRLLCEDYNSAGLPDLLLWSWNLGMAPRALFVEVKSERDNLARRQRLWLATLRGAGAEAEVCHVRDGRVQENKTSRFSSNRGPRRRRSRGQSESSEDG</sequence>
<dbReference type="GO" id="GO:0017108">
    <property type="term" value="F:5'-flap endonuclease activity"/>
    <property type="evidence" value="ECO:0007669"/>
    <property type="project" value="TreeGrafter"/>
</dbReference>
<feature type="domain" description="VRR-NUC" evidence="10">
    <location>
        <begin position="841"/>
        <end position="947"/>
    </location>
</feature>